<keyword evidence="8" id="KW-1185">Reference proteome</keyword>
<keyword evidence="4" id="KW-0809">Transit peptide</keyword>
<dbReference type="PANTHER" id="PTHR47939:SF5">
    <property type="entry name" value="PENTACOTRIPEPTIDE-REPEAT REGION OF PRORP DOMAIN-CONTAINING PROTEIN"/>
    <property type="match status" value="1"/>
</dbReference>
<keyword evidence="3" id="KW-0677">Repeat</keyword>
<gene>
    <name evidence="7" type="ORF">FH972_024564</name>
</gene>
<evidence type="ECO:0000313" key="7">
    <source>
        <dbReference type="EMBL" id="KAB8360830.1"/>
    </source>
</evidence>
<accession>A0A5N6KYS3</accession>
<evidence type="ECO:0000256" key="6">
    <source>
        <dbReference type="SAM" id="MobiDB-lite"/>
    </source>
</evidence>
<dbReference type="AlphaFoldDB" id="A0A5N6KYS3"/>
<evidence type="ECO:0000256" key="2">
    <source>
        <dbReference type="ARBA" id="ARBA00007626"/>
    </source>
</evidence>
<dbReference type="Gene3D" id="1.25.40.10">
    <property type="entry name" value="Tetratricopeptide repeat domain"/>
    <property type="match status" value="1"/>
</dbReference>
<dbReference type="Pfam" id="PF12921">
    <property type="entry name" value="ATP13"/>
    <property type="match status" value="1"/>
</dbReference>
<proteinExistence type="inferred from homology"/>
<dbReference type="PANTHER" id="PTHR47939">
    <property type="entry name" value="MEMBRANE-ASSOCIATED SALT-INDUCIBLE PROTEIN-LIKE"/>
    <property type="match status" value="1"/>
</dbReference>
<dbReference type="OrthoDB" id="185373at2759"/>
<dbReference type="InterPro" id="IPR024319">
    <property type="entry name" value="ATPase_expression_mit"/>
</dbReference>
<comment type="similarity">
    <text evidence="2">Belongs to the PPR family. P subfamily.</text>
</comment>
<feature type="compositionally biased region" description="Polar residues" evidence="6">
    <location>
        <begin position="61"/>
        <end position="76"/>
    </location>
</feature>
<evidence type="ECO:0000313" key="8">
    <source>
        <dbReference type="Proteomes" id="UP000327013"/>
    </source>
</evidence>
<evidence type="ECO:0000256" key="3">
    <source>
        <dbReference type="ARBA" id="ARBA00022737"/>
    </source>
</evidence>
<evidence type="ECO:0008006" key="9">
    <source>
        <dbReference type="Google" id="ProtNLM"/>
    </source>
</evidence>
<keyword evidence="5" id="KW-0496">Mitochondrion</keyword>
<dbReference type="InterPro" id="IPR011990">
    <property type="entry name" value="TPR-like_helical_dom_sf"/>
</dbReference>
<name>A0A5N6KYS3_9ROSI</name>
<dbReference type="Proteomes" id="UP000327013">
    <property type="component" value="Unassembled WGS sequence"/>
</dbReference>
<evidence type="ECO:0000256" key="5">
    <source>
        <dbReference type="ARBA" id="ARBA00023128"/>
    </source>
</evidence>
<organism evidence="7 8">
    <name type="scientific">Carpinus fangiana</name>
    <dbReference type="NCBI Taxonomy" id="176857"/>
    <lineage>
        <taxon>Eukaryota</taxon>
        <taxon>Viridiplantae</taxon>
        <taxon>Streptophyta</taxon>
        <taxon>Embryophyta</taxon>
        <taxon>Tracheophyta</taxon>
        <taxon>Spermatophyta</taxon>
        <taxon>Magnoliopsida</taxon>
        <taxon>eudicotyledons</taxon>
        <taxon>Gunneridae</taxon>
        <taxon>Pentapetalae</taxon>
        <taxon>rosids</taxon>
        <taxon>fabids</taxon>
        <taxon>Fagales</taxon>
        <taxon>Betulaceae</taxon>
        <taxon>Carpinus</taxon>
    </lineage>
</organism>
<comment type="caution">
    <text evidence="7">The sequence shown here is derived from an EMBL/GenBank/DDBJ whole genome shotgun (WGS) entry which is preliminary data.</text>
</comment>
<protein>
    <recommendedName>
        <fullName evidence="9">Pentatricopeptide repeat domain-containing protein</fullName>
    </recommendedName>
</protein>
<dbReference type="EMBL" id="VIBQ01000017">
    <property type="protein sequence ID" value="KAB8360830.1"/>
    <property type="molecule type" value="Genomic_DNA"/>
</dbReference>
<sequence length="690" mass="77637">MARAGSGSVLSLITTPFRARGVGWVCPSCRDHRASKQQRQVHSDIDRTSNATRPPTFDPLLSSNNRGGRRQAQTQDADLEVAQPATAYPFQTFLARKQRDARGERKQNARQGRISKGSLEDIFGSLQLDDPVKLVDALADASSSSLRSIPRTTWSEIISALDPKGDVIAPIHTSHRAFTGRKNKAARALFQHTRSSYIELLSSFTDVCHRAGKHLQLEHYRQLLRYSANMGANNMARTLWHDMEEAGISPDLDCYNYRMEALLFNEGSRLLQTKGAKGIRSQDPEDDEPQVYTRVTLFKPGDSPHIKKLLKELETQGIKADTRIYCNVITALARDGDLNSVVKILSSVWHLDVRAVMAGEAISHVSNIEPSNPLYPNTRLITTIADAFGSHGRLTIAIRLTDLVSQHYNVPVKPNVWFRLLQWTALYARLANDDARRSGRSNSSLSRAARREQANHFLGDVNMLFQTMTNPPYNVRPTLDMLHLVQKNSLGQGLVGTPEFTMPADAGRLQYADAVAKFREEQYQLKNNLSAANSHLGRIVPAKKTSRLERRTRVSQMRKAIGKHYLTWWAHLIVQHSVPVSTELSPEEEEQIRDWQLRGIPNFVTSNRAFMPSTFQYQTPGGMVRLLFRTGEDIEEGLRRKGPASQRRRMKLVNLKNVKRPWDTRPGGWTGRSKGLPRRVRVAPAVIASV</sequence>
<comment type="subcellular location">
    <subcellularLocation>
        <location evidence="1">Mitochondrion</location>
    </subcellularLocation>
</comment>
<evidence type="ECO:0000256" key="1">
    <source>
        <dbReference type="ARBA" id="ARBA00004173"/>
    </source>
</evidence>
<dbReference type="InterPro" id="IPR002885">
    <property type="entry name" value="PPR_rpt"/>
</dbReference>
<dbReference type="GO" id="GO:0005739">
    <property type="term" value="C:mitochondrion"/>
    <property type="evidence" value="ECO:0007669"/>
    <property type="project" value="UniProtKB-SubCell"/>
</dbReference>
<evidence type="ECO:0000256" key="4">
    <source>
        <dbReference type="ARBA" id="ARBA00022946"/>
    </source>
</evidence>
<dbReference type="Pfam" id="PF13812">
    <property type="entry name" value="PPR_3"/>
    <property type="match status" value="1"/>
</dbReference>
<feature type="region of interest" description="Disordered" evidence="6">
    <location>
        <begin position="32"/>
        <end position="81"/>
    </location>
</feature>
<reference evidence="7 8" key="1">
    <citation type="submission" date="2019-06" db="EMBL/GenBank/DDBJ databases">
        <title>A chromosomal-level reference genome of Carpinus fangiana (Coryloideae, Betulaceae).</title>
        <authorList>
            <person name="Yang X."/>
            <person name="Wang Z."/>
            <person name="Zhang L."/>
            <person name="Hao G."/>
            <person name="Liu J."/>
            <person name="Yang Y."/>
        </authorList>
    </citation>
    <scope>NUCLEOTIDE SEQUENCE [LARGE SCALE GENOMIC DNA]</scope>
    <source>
        <strain evidence="7">Cfa_2016G</strain>
        <tissue evidence="7">Leaf</tissue>
    </source>
</reference>
<dbReference type="InterPro" id="IPR050667">
    <property type="entry name" value="PPR-containing_protein"/>
</dbReference>